<dbReference type="AlphaFoldDB" id="A0A8S4SQN8"/>
<name>A0A8S4SQN8_9NEOP</name>
<comment type="caution">
    <text evidence="1">The sequence shown here is derived from an EMBL/GenBank/DDBJ whole genome shotgun (WGS) entry which is preliminary data.</text>
</comment>
<evidence type="ECO:0000313" key="1">
    <source>
        <dbReference type="EMBL" id="CAH2268484.1"/>
    </source>
</evidence>
<protein>
    <submittedName>
        <fullName evidence="1">Jg16913 protein</fullName>
    </submittedName>
</protein>
<dbReference type="EMBL" id="CAKXAJ010026436">
    <property type="protein sequence ID" value="CAH2268484.1"/>
    <property type="molecule type" value="Genomic_DNA"/>
</dbReference>
<evidence type="ECO:0000313" key="2">
    <source>
        <dbReference type="Proteomes" id="UP000838756"/>
    </source>
</evidence>
<reference evidence="1" key="1">
    <citation type="submission" date="2022-03" db="EMBL/GenBank/DDBJ databases">
        <authorList>
            <person name="Lindestad O."/>
        </authorList>
    </citation>
    <scope>NUCLEOTIDE SEQUENCE</scope>
</reference>
<keyword evidence="2" id="KW-1185">Reference proteome</keyword>
<accession>A0A8S4SQN8</accession>
<proteinExistence type="predicted"/>
<organism evidence="1 2">
    <name type="scientific">Pararge aegeria aegeria</name>
    <dbReference type="NCBI Taxonomy" id="348720"/>
    <lineage>
        <taxon>Eukaryota</taxon>
        <taxon>Metazoa</taxon>
        <taxon>Ecdysozoa</taxon>
        <taxon>Arthropoda</taxon>
        <taxon>Hexapoda</taxon>
        <taxon>Insecta</taxon>
        <taxon>Pterygota</taxon>
        <taxon>Neoptera</taxon>
        <taxon>Endopterygota</taxon>
        <taxon>Lepidoptera</taxon>
        <taxon>Glossata</taxon>
        <taxon>Ditrysia</taxon>
        <taxon>Papilionoidea</taxon>
        <taxon>Nymphalidae</taxon>
        <taxon>Satyrinae</taxon>
        <taxon>Satyrini</taxon>
        <taxon>Parargina</taxon>
        <taxon>Pararge</taxon>
    </lineage>
</organism>
<gene>
    <name evidence="1" type="primary">jg16913</name>
    <name evidence="1" type="ORF">PAEG_LOCUS26837</name>
</gene>
<dbReference type="Proteomes" id="UP000838756">
    <property type="component" value="Unassembled WGS sequence"/>
</dbReference>
<sequence>MQKHGWGREQMDFEVPRCWDSDLAPVDPNEVDRCHLTSHKELLVPSATRPWYMELPKKDLNPAVYVKRSSGVQIKILMDLS</sequence>